<comment type="caution">
    <text evidence="5">Lacks conserved residue(s) required for the propagation of feature annotation.</text>
</comment>
<dbReference type="SMART" id="SM00179">
    <property type="entry name" value="EGF_CA"/>
    <property type="match status" value="1"/>
</dbReference>
<dbReference type="Gene3D" id="2.10.25.10">
    <property type="entry name" value="Laminin"/>
    <property type="match status" value="1"/>
</dbReference>
<dbReference type="PROSITE" id="PS01186">
    <property type="entry name" value="EGF_2"/>
    <property type="match status" value="1"/>
</dbReference>
<dbReference type="GO" id="GO:0005509">
    <property type="term" value="F:calcium ion binding"/>
    <property type="evidence" value="ECO:0007669"/>
    <property type="project" value="InterPro"/>
</dbReference>
<dbReference type="InterPro" id="IPR001881">
    <property type="entry name" value="EGF-like_Ca-bd_dom"/>
</dbReference>
<reference evidence="7" key="1">
    <citation type="journal article" date="2008" name="Nature">
        <title>The amphioxus genome and the evolution of the chordate karyotype.</title>
        <authorList>
            <consortium name="US DOE Joint Genome Institute (JGI-PGF)"/>
            <person name="Putnam N.H."/>
            <person name="Butts T."/>
            <person name="Ferrier D.E.K."/>
            <person name="Furlong R.F."/>
            <person name="Hellsten U."/>
            <person name="Kawashima T."/>
            <person name="Robinson-Rechavi M."/>
            <person name="Shoguchi E."/>
            <person name="Terry A."/>
            <person name="Yu J.-K."/>
            <person name="Benito-Gutierrez E.L."/>
            <person name="Dubchak I."/>
            <person name="Garcia-Fernandez J."/>
            <person name="Gibson-Brown J.J."/>
            <person name="Grigoriev I.V."/>
            <person name="Horton A.C."/>
            <person name="de Jong P.J."/>
            <person name="Jurka J."/>
            <person name="Kapitonov V.V."/>
            <person name="Kohara Y."/>
            <person name="Kuroki Y."/>
            <person name="Lindquist E."/>
            <person name="Lucas S."/>
            <person name="Osoegawa K."/>
            <person name="Pennacchio L.A."/>
            <person name="Salamov A.A."/>
            <person name="Satou Y."/>
            <person name="Sauka-Spengler T."/>
            <person name="Schmutz J."/>
            <person name="Shin-I T."/>
            <person name="Toyoda A."/>
            <person name="Bronner-Fraser M."/>
            <person name="Fujiyama A."/>
            <person name="Holland L.Z."/>
            <person name="Holland P.W.H."/>
            <person name="Satoh N."/>
            <person name="Rokhsar D.S."/>
        </authorList>
    </citation>
    <scope>NUCLEOTIDE SEQUENCE [LARGE SCALE GENOMIC DNA]</scope>
    <source>
        <strain evidence="7">S238N-H82</strain>
        <tissue evidence="7">Testes</tissue>
    </source>
</reference>
<evidence type="ECO:0000256" key="3">
    <source>
        <dbReference type="ARBA" id="ARBA00022737"/>
    </source>
</evidence>
<evidence type="ECO:0000313" key="7">
    <source>
        <dbReference type="EMBL" id="EEN53545.1"/>
    </source>
</evidence>
<feature type="domain" description="EGF-like" evidence="6">
    <location>
        <begin position="8"/>
        <end position="48"/>
    </location>
</feature>
<name>C3Z228_BRAFL</name>
<protein>
    <recommendedName>
        <fullName evidence="6">EGF-like domain-containing protein</fullName>
    </recommendedName>
</protein>
<dbReference type="InterPro" id="IPR018097">
    <property type="entry name" value="EGF_Ca-bd_CS"/>
</dbReference>
<evidence type="ECO:0000256" key="4">
    <source>
        <dbReference type="ARBA" id="ARBA00023157"/>
    </source>
</evidence>
<dbReference type="InParanoid" id="C3Z228"/>
<evidence type="ECO:0000256" key="5">
    <source>
        <dbReference type="PROSITE-ProRule" id="PRU00076"/>
    </source>
</evidence>
<evidence type="ECO:0000256" key="2">
    <source>
        <dbReference type="ARBA" id="ARBA00022729"/>
    </source>
</evidence>
<dbReference type="PROSITE" id="PS01187">
    <property type="entry name" value="EGF_CA"/>
    <property type="match status" value="1"/>
</dbReference>
<dbReference type="FunFam" id="2.10.25.10:FF:000038">
    <property type="entry name" value="Fibrillin 2"/>
    <property type="match status" value="1"/>
</dbReference>
<evidence type="ECO:0000259" key="6">
    <source>
        <dbReference type="PROSITE" id="PS50026"/>
    </source>
</evidence>
<dbReference type="Pfam" id="PF07645">
    <property type="entry name" value="EGF_CA"/>
    <property type="match status" value="1"/>
</dbReference>
<accession>C3Z228</accession>
<keyword evidence="4" id="KW-1015">Disulfide bond</keyword>
<keyword evidence="1 5" id="KW-0245">EGF-like domain</keyword>
<evidence type="ECO:0000256" key="1">
    <source>
        <dbReference type="ARBA" id="ARBA00022536"/>
    </source>
</evidence>
<keyword evidence="2" id="KW-0732">Signal</keyword>
<dbReference type="InterPro" id="IPR049883">
    <property type="entry name" value="NOTCH1_EGF-like"/>
</dbReference>
<proteinExistence type="predicted"/>
<dbReference type="AlphaFoldDB" id="C3Z228"/>
<dbReference type="SMART" id="SM00181">
    <property type="entry name" value="EGF"/>
    <property type="match status" value="1"/>
</dbReference>
<sequence length="52" mass="5704">MFFLLFPDVDECTTGSHDCDVNANCTNTIGSFDCRCVVGYQGDGKTCSGRRF</sequence>
<dbReference type="InterPro" id="IPR000152">
    <property type="entry name" value="EGF-type_Asp/Asn_hydroxyl_site"/>
</dbReference>
<gene>
    <name evidence="7" type="ORF">BRAFLDRAFT_219757</name>
</gene>
<organism>
    <name type="scientific">Branchiostoma floridae</name>
    <name type="common">Florida lancelet</name>
    <name type="synonym">Amphioxus</name>
    <dbReference type="NCBI Taxonomy" id="7739"/>
    <lineage>
        <taxon>Eukaryota</taxon>
        <taxon>Metazoa</taxon>
        <taxon>Chordata</taxon>
        <taxon>Cephalochordata</taxon>
        <taxon>Leptocardii</taxon>
        <taxon>Amphioxiformes</taxon>
        <taxon>Branchiostomatidae</taxon>
        <taxon>Branchiostoma</taxon>
    </lineage>
</organism>
<dbReference type="InterPro" id="IPR000742">
    <property type="entry name" value="EGF"/>
</dbReference>
<dbReference type="PROSITE" id="PS50026">
    <property type="entry name" value="EGF_3"/>
    <property type="match status" value="1"/>
</dbReference>
<dbReference type="SUPFAM" id="SSF57196">
    <property type="entry name" value="EGF/Laminin"/>
    <property type="match status" value="1"/>
</dbReference>
<dbReference type="PROSITE" id="PS00010">
    <property type="entry name" value="ASX_HYDROXYL"/>
    <property type="match status" value="1"/>
</dbReference>
<dbReference type="CDD" id="cd00054">
    <property type="entry name" value="EGF_CA"/>
    <property type="match status" value="1"/>
</dbReference>
<keyword evidence="3" id="KW-0677">Repeat</keyword>
<dbReference type="EMBL" id="GG666573">
    <property type="protein sequence ID" value="EEN53545.1"/>
    <property type="molecule type" value="Genomic_DNA"/>
</dbReference>